<proteinExistence type="predicted"/>
<protein>
    <submittedName>
        <fullName evidence="1">Uncharacterized protein</fullName>
    </submittedName>
</protein>
<name>A0A1K0FK43_9ACTN</name>
<gene>
    <name evidence="1" type="ORF">BG844_16985</name>
</gene>
<keyword evidence="2" id="KW-1185">Reference proteome</keyword>
<evidence type="ECO:0000313" key="2">
    <source>
        <dbReference type="Proteomes" id="UP000182486"/>
    </source>
</evidence>
<evidence type="ECO:0000313" key="1">
    <source>
        <dbReference type="EMBL" id="OJF13104.1"/>
    </source>
</evidence>
<accession>A0A1K0FK43</accession>
<sequence>MRGTLSQGRPDLWPQAARSAFADVAEPTSHLNNPEYVTEIEMWSINPIADLISPSAWLRQVSIWLFSYDPFEGWAKQFSGDWNAYVHCAVAWGHIGGACHDIGRILVTGAQDVSTVWRGNAAEAEQEFQLKLGGAAMGLKGACAEYNDLYTKAAESTKNLFEVVSGLMSQLLDILIIINAAGAVGTATIETVIGPVVGYSVAGYYIYQAYKLYEEISRFFGTADNVIKAIAGTVESVEAKLAVDVLPQTQPYRHPAGY</sequence>
<dbReference type="Proteomes" id="UP000182486">
    <property type="component" value="Unassembled WGS sequence"/>
</dbReference>
<comment type="caution">
    <text evidence="1">The sequence shown here is derived from an EMBL/GenBank/DDBJ whole genome shotgun (WGS) entry which is preliminary data.</text>
</comment>
<reference evidence="1 2" key="1">
    <citation type="submission" date="2016-09" db="EMBL/GenBank/DDBJ databases">
        <title>Couchioplanes caeruleus draft genome sequence.</title>
        <authorList>
            <person name="Sheehan J."/>
            <person name="Caffrey P."/>
        </authorList>
    </citation>
    <scope>NUCLEOTIDE SEQUENCE [LARGE SCALE GENOMIC DNA]</scope>
    <source>
        <strain evidence="1 2">DSM 43634</strain>
    </source>
</reference>
<dbReference type="EMBL" id="MEIA01000172">
    <property type="protein sequence ID" value="OJF13104.1"/>
    <property type="molecule type" value="Genomic_DNA"/>
</dbReference>
<dbReference type="AlphaFoldDB" id="A0A1K0FK43"/>
<organism evidence="1 2">
    <name type="scientific">Couchioplanes caeruleus subsp. caeruleus</name>
    <dbReference type="NCBI Taxonomy" id="56427"/>
    <lineage>
        <taxon>Bacteria</taxon>
        <taxon>Bacillati</taxon>
        <taxon>Actinomycetota</taxon>
        <taxon>Actinomycetes</taxon>
        <taxon>Micromonosporales</taxon>
        <taxon>Micromonosporaceae</taxon>
        <taxon>Couchioplanes</taxon>
    </lineage>
</organism>